<feature type="non-terminal residue" evidence="1">
    <location>
        <position position="113"/>
    </location>
</feature>
<comment type="caution">
    <text evidence="1">The sequence shown here is derived from an EMBL/GenBank/DDBJ whole genome shotgun (WGS) entry which is preliminary data.</text>
</comment>
<protein>
    <recommendedName>
        <fullName evidence="2">Bacterial repeat domain-containing protein</fullName>
    </recommendedName>
</protein>
<evidence type="ECO:0000313" key="1">
    <source>
        <dbReference type="EMBL" id="GAG99723.1"/>
    </source>
</evidence>
<dbReference type="Gene3D" id="2.60.120.200">
    <property type="match status" value="1"/>
</dbReference>
<sequence>MTAEGYTYAHWKLNESSGTNVPDTSGNSRNGTCTNMEDGDWVAGKLNNCLYFDGAIEYVAFGVLSWPSNISVEAWINMDTVSGLQVIIAQRTSSKYQFLRLSAENFNMDGKEV</sequence>
<dbReference type="SUPFAM" id="SSF49899">
    <property type="entry name" value="Concanavalin A-like lectins/glucanases"/>
    <property type="match status" value="1"/>
</dbReference>
<gene>
    <name evidence="1" type="ORF">S01H4_39487</name>
</gene>
<dbReference type="InterPro" id="IPR013320">
    <property type="entry name" value="ConA-like_dom_sf"/>
</dbReference>
<dbReference type="EMBL" id="BART01021391">
    <property type="protein sequence ID" value="GAG99723.1"/>
    <property type="molecule type" value="Genomic_DNA"/>
</dbReference>
<proteinExistence type="predicted"/>
<evidence type="ECO:0008006" key="2">
    <source>
        <dbReference type="Google" id="ProtNLM"/>
    </source>
</evidence>
<organism evidence="1">
    <name type="scientific">marine sediment metagenome</name>
    <dbReference type="NCBI Taxonomy" id="412755"/>
    <lineage>
        <taxon>unclassified sequences</taxon>
        <taxon>metagenomes</taxon>
        <taxon>ecological metagenomes</taxon>
    </lineage>
</organism>
<accession>X1CUF6</accession>
<dbReference type="AlphaFoldDB" id="X1CUF6"/>
<reference evidence="1" key="1">
    <citation type="journal article" date="2014" name="Front. Microbiol.">
        <title>High frequency of phylogenetically diverse reductive dehalogenase-homologous genes in deep subseafloor sedimentary metagenomes.</title>
        <authorList>
            <person name="Kawai M."/>
            <person name="Futagami T."/>
            <person name="Toyoda A."/>
            <person name="Takaki Y."/>
            <person name="Nishi S."/>
            <person name="Hori S."/>
            <person name="Arai W."/>
            <person name="Tsubouchi T."/>
            <person name="Morono Y."/>
            <person name="Uchiyama I."/>
            <person name="Ito T."/>
            <person name="Fujiyama A."/>
            <person name="Inagaki F."/>
            <person name="Takami H."/>
        </authorList>
    </citation>
    <scope>NUCLEOTIDE SEQUENCE</scope>
    <source>
        <strain evidence="1">Expedition CK06-06</strain>
    </source>
</reference>
<name>X1CUF6_9ZZZZ</name>